<gene>
    <name evidence="3" type="ORF">M6B38_105320</name>
</gene>
<dbReference type="EMBL" id="JANAVB010032219">
    <property type="protein sequence ID" value="KAJ6810896.1"/>
    <property type="molecule type" value="Genomic_DNA"/>
</dbReference>
<dbReference type="PROSITE" id="PS51180">
    <property type="entry name" value="BRO1"/>
    <property type="match status" value="1"/>
</dbReference>
<evidence type="ECO:0000256" key="1">
    <source>
        <dbReference type="ARBA" id="ARBA00008901"/>
    </source>
</evidence>
<dbReference type="AlphaFoldDB" id="A0AAX6F3G3"/>
<keyword evidence="4" id="KW-1185">Reference proteome</keyword>
<accession>A0AAX6F3G3</accession>
<dbReference type="PANTHER" id="PTHR23032">
    <property type="entry name" value="BRO1 DOMAIN-CONTAINING PROTEIN BROX"/>
    <property type="match status" value="1"/>
</dbReference>
<reference evidence="3" key="1">
    <citation type="journal article" date="2023" name="GigaByte">
        <title>Genome assembly of the bearded iris, Iris pallida Lam.</title>
        <authorList>
            <person name="Bruccoleri R.E."/>
            <person name="Oakeley E.J."/>
            <person name="Faust A.M.E."/>
            <person name="Altorfer M."/>
            <person name="Dessus-Babus S."/>
            <person name="Burckhardt D."/>
            <person name="Oertli M."/>
            <person name="Naumann U."/>
            <person name="Petersen F."/>
            <person name="Wong J."/>
        </authorList>
    </citation>
    <scope>NUCLEOTIDE SEQUENCE</scope>
    <source>
        <strain evidence="3">GSM-AAB239-AS_SAM_17_03QT</strain>
    </source>
</reference>
<dbReference type="InterPro" id="IPR038499">
    <property type="entry name" value="BRO1_sf"/>
</dbReference>
<dbReference type="Pfam" id="PF03097">
    <property type="entry name" value="BRO1"/>
    <property type="match status" value="1"/>
</dbReference>
<dbReference type="InterPro" id="IPR004328">
    <property type="entry name" value="BRO1_dom"/>
</dbReference>
<organism evidence="3 4">
    <name type="scientific">Iris pallida</name>
    <name type="common">Sweet iris</name>
    <dbReference type="NCBI Taxonomy" id="29817"/>
    <lineage>
        <taxon>Eukaryota</taxon>
        <taxon>Viridiplantae</taxon>
        <taxon>Streptophyta</taxon>
        <taxon>Embryophyta</taxon>
        <taxon>Tracheophyta</taxon>
        <taxon>Spermatophyta</taxon>
        <taxon>Magnoliopsida</taxon>
        <taxon>Liliopsida</taxon>
        <taxon>Asparagales</taxon>
        <taxon>Iridaceae</taxon>
        <taxon>Iridoideae</taxon>
        <taxon>Irideae</taxon>
        <taxon>Iris</taxon>
    </lineage>
</organism>
<evidence type="ECO:0000259" key="2">
    <source>
        <dbReference type="PROSITE" id="PS51180"/>
    </source>
</evidence>
<dbReference type="PANTHER" id="PTHR23032:SF2">
    <property type="entry name" value="ENDOSOMAL TARGETING BRO1-LIKE DOMAIN-CONTAINING PROTEIN"/>
    <property type="match status" value="1"/>
</dbReference>
<dbReference type="Gene3D" id="1.25.40.280">
    <property type="entry name" value="alix/aip1 like domains"/>
    <property type="match status" value="1"/>
</dbReference>
<dbReference type="SMART" id="SM01041">
    <property type="entry name" value="BRO1"/>
    <property type="match status" value="1"/>
</dbReference>
<comment type="caution">
    <text evidence="3">The sequence shown here is derived from an EMBL/GenBank/DDBJ whole genome shotgun (WGS) entry which is preliminary data.</text>
</comment>
<dbReference type="CDD" id="cd09034">
    <property type="entry name" value="BRO1_Alix_like"/>
    <property type="match status" value="1"/>
</dbReference>
<reference evidence="3" key="2">
    <citation type="submission" date="2023-04" db="EMBL/GenBank/DDBJ databases">
        <authorList>
            <person name="Bruccoleri R.E."/>
            <person name="Oakeley E.J."/>
            <person name="Faust A.-M."/>
            <person name="Dessus-Babus S."/>
            <person name="Altorfer M."/>
            <person name="Burckhardt D."/>
            <person name="Oertli M."/>
            <person name="Naumann U."/>
            <person name="Petersen F."/>
            <person name="Wong J."/>
        </authorList>
    </citation>
    <scope>NUCLEOTIDE SEQUENCE</scope>
    <source>
        <strain evidence="3">GSM-AAB239-AS_SAM_17_03QT</strain>
        <tissue evidence="3">Leaf</tissue>
    </source>
</reference>
<protein>
    <recommendedName>
        <fullName evidence="2">BRO1 domain-containing protein</fullName>
    </recommendedName>
</protein>
<name>A0AAX6F3G3_IRIPA</name>
<evidence type="ECO:0000313" key="3">
    <source>
        <dbReference type="EMBL" id="KAJ6810896.1"/>
    </source>
</evidence>
<feature type="domain" description="BRO1" evidence="2">
    <location>
        <begin position="78"/>
        <end position="469"/>
    </location>
</feature>
<sequence>MPCELLSGTEQEKDLQWPLSSQKISLLSLSLLILNVWRRILLQLQRMGCTSSIPKRYPVLGRKKKKRNSINEVVIFVPSFQIPTAIDFLHPLRGLVSRDIIDRLSGLRGRIVSLAESNDLVVLSYVLELQQALDEYLPLVLGLTIKESNLESSVEFKWKMQGDDGQETCLANVWYELLSVVHMKAVLSLMEANLVLFPRVSLDHESERVVSEDSKKVAVDLLLRASGCFDYCVHHILVNLPLHIMKNLPNNLHESMLEAMSVQALAQAVELQLGLALECEKATLSVKRRLACEAVSYFTQAHYCLSGCNTSDGYGKKLLLFIQWKYLEIKAAAYYYHGLVMDKGNAPSDHIGAVGCLFAADELLRDSKRACLSFCLAAPISRVPPLWGVMKHMNKKIPDVASKKAQMYGYLLEQDKSCQALPDLPEFQLSLKPDKYELADVDASWDNNESCKHQIQSLKDHLQDEVGSE</sequence>
<evidence type="ECO:0000313" key="4">
    <source>
        <dbReference type="Proteomes" id="UP001140949"/>
    </source>
</evidence>
<dbReference type="Proteomes" id="UP001140949">
    <property type="component" value="Unassembled WGS sequence"/>
</dbReference>
<proteinExistence type="inferred from homology"/>
<comment type="similarity">
    <text evidence="1">Belongs to the BROX family.</text>
</comment>
<dbReference type="InterPro" id="IPR038898">
    <property type="entry name" value="BROX"/>
</dbReference>